<feature type="transmembrane region" description="Helical" evidence="5">
    <location>
        <begin position="211"/>
        <end position="231"/>
    </location>
</feature>
<keyword evidence="3 5" id="KW-1133">Transmembrane helix</keyword>
<reference evidence="6" key="1">
    <citation type="submission" date="2018-05" db="EMBL/GenBank/DDBJ databases">
        <authorList>
            <person name="Lanie J.A."/>
            <person name="Ng W.-L."/>
            <person name="Kazmierczak K.M."/>
            <person name="Andrzejewski T.M."/>
            <person name="Davidsen T.M."/>
            <person name="Wayne K.J."/>
            <person name="Tettelin H."/>
            <person name="Glass J.I."/>
            <person name="Rusch D."/>
            <person name="Podicherti R."/>
            <person name="Tsui H.-C.T."/>
            <person name="Winkler M.E."/>
        </authorList>
    </citation>
    <scope>NUCLEOTIDE SEQUENCE</scope>
</reference>
<name>A0A381X2E5_9ZZZZ</name>
<evidence type="ECO:0000313" key="6">
    <source>
        <dbReference type="EMBL" id="SVA58762.1"/>
    </source>
</evidence>
<organism evidence="6">
    <name type="scientific">marine metagenome</name>
    <dbReference type="NCBI Taxonomy" id="408172"/>
    <lineage>
        <taxon>unclassified sequences</taxon>
        <taxon>metagenomes</taxon>
        <taxon>ecological metagenomes</taxon>
    </lineage>
</organism>
<proteinExistence type="predicted"/>
<dbReference type="InterPro" id="IPR045214">
    <property type="entry name" value="Surf1/Surf4"/>
</dbReference>
<keyword evidence="2 5" id="KW-0812">Transmembrane</keyword>
<protein>
    <recommendedName>
        <fullName evidence="7">SURF1-like protein</fullName>
    </recommendedName>
</protein>
<dbReference type="AlphaFoldDB" id="A0A381X2E5"/>
<dbReference type="EMBL" id="UINC01013633">
    <property type="protein sequence ID" value="SVA58762.1"/>
    <property type="molecule type" value="Genomic_DNA"/>
</dbReference>
<dbReference type="GO" id="GO:0016020">
    <property type="term" value="C:membrane"/>
    <property type="evidence" value="ECO:0007669"/>
    <property type="project" value="UniProtKB-SubCell"/>
</dbReference>
<evidence type="ECO:0008006" key="7">
    <source>
        <dbReference type="Google" id="ProtNLM"/>
    </source>
</evidence>
<dbReference type="CDD" id="cd06662">
    <property type="entry name" value="SURF1"/>
    <property type="match status" value="1"/>
</dbReference>
<dbReference type="PROSITE" id="PS50895">
    <property type="entry name" value="SURF1"/>
    <property type="match status" value="1"/>
</dbReference>
<evidence type="ECO:0000256" key="1">
    <source>
        <dbReference type="ARBA" id="ARBA00004370"/>
    </source>
</evidence>
<evidence type="ECO:0000256" key="4">
    <source>
        <dbReference type="ARBA" id="ARBA00023136"/>
    </source>
</evidence>
<accession>A0A381X2E5</accession>
<gene>
    <name evidence="6" type="ORF">METZ01_LOCUS111616</name>
</gene>
<evidence type="ECO:0000256" key="2">
    <source>
        <dbReference type="ARBA" id="ARBA00022692"/>
    </source>
</evidence>
<feature type="transmembrane region" description="Helical" evidence="5">
    <location>
        <begin position="12"/>
        <end position="31"/>
    </location>
</feature>
<sequence>MMKFLKNSFNPGIWMTFFVISFLPILLYLGYWQISRGIEKNEIWEAYSVNKTLPPINEKELSLYKKEDLLYRSIIIQGSYINDSFLLDNRMYRSKKGYEIFTPFKSEGQQVYLVNRGWTSNYSDHPFKAPEGNHYIEGVISPFDKYGLNLSEVETEKSFPMVVQELTHSSASKLLGNNLSIEEIVIQLSAASKGSFEPIWGPTELKAPRHWGYAAQWLGLALVLVILYFYFGFKEPSKQ</sequence>
<dbReference type="Pfam" id="PF02104">
    <property type="entry name" value="SURF1"/>
    <property type="match status" value="1"/>
</dbReference>
<comment type="subcellular location">
    <subcellularLocation>
        <location evidence="1">Membrane</location>
    </subcellularLocation>
</comment>
<dbReference type="PANTHER" id="PTHR23427">
    <property type="entry name" value="SURFEIT LOCUS PROTEIN"/>
    <property type="match status" value="1"/>
</dbReference>
<dbReference type="InterPro" id="IPR002994">
    <property type="entry name" value="Surf1/Shy1"/>
</dbReference>
<evidence type="ECO:0000256" key="5">
    <source>
        <dbReference type="SAM" id="Phobius"/>
    </source>
</evidence>
<dbReference type="PANTHER" id="PTHR23427:SF2">
    <property type="entry name" value="SURFEIT LOCUS PROTEIN 1"/>
    <property type="match status" value="1"/>
</dbReference>
<keyword evidence="4 5" id="KW-0472">Membrane</keyword>
<evidence type="ECO:0000256" key="3">
    <source>
        <dbReference type="ARBA" id="ARBA00022989"/>
    </source>
</evidence>